<keyword evidence="1" id="KW-0472">Membrane</keyword>
<reference evidence="2 3" key="1">
    <citation type="journal article" date="2016" name="Nat. Commun.">
        <title>Thousands of microbial genomes shed light on interconnected biogeochemical processes in an aquifer system.</title>
        <authorList>
            <person name="Anantharaman K."/>
            <person name="Brown C.T."/>
            <person name="Hug L.A."/>
            <person name="Sharon I."/>
            <person name="Castelle C.J."/>
            <person name="Probst A.J."/>
            <person name="Thomas B.C."/>
            <person name="Singh A."/>
            <person name="Wilkins M.J."/>
            <person name="Karaoz U."/>
            <person name="Brodie E.L."/>
            <person name="Williams K.H."/>
            <person name="Hubbard S.S."/>
            <person name="Banfield J.F."/>
        </authorList>
    </citation>
    <scope>NUCLEOTIDE SEQUENCE [LARGE SCALE GENOMIC DNA]</scope>
</reference>
<evidence type="ECO:0000256" key="1">
    <source>
        <dbReference type="SAM" id="Phobius"/>
    </source>
</evidence>
<accession>A0A1F8BFT0</accession>
<dbReference type="AlphaFoldDB" id="A0A1F8BFT0"/>
<comment type="caution">
    <text evidence="2">The sequence shown here is derived from an EMBL/GenBank/DDBJ whole genome shotgun (WGS) entry which is preliminary data.</text>
</comment>
<evidence type="ECO:0000313" key="3">
    <source>
        <dbReference type="Proteomes" id="UP000177082"/>
    </source>
</evidence>
<proteinExistence type="predicted"/>
<dbReference type="STRING" id="1802519.A2961_03710"/>
<gene>
    <name evidence="2" type="ORF">A2961_03710</name>
</gene>
<organism evidence="2 3">
    <name type="scientific">Candidatus Woesebacteria bacterium RIFCSPLOWO2_01_FULL_39_21</name>
    <dbReference type="NCBI Taxonomy" id="1802519"/>
    <lineage>
        <taxon>Bacteria</taxon>
        <taxon>Candidatus Woeseibacteriota</taxon>
    </lineage>
</organism>
<keyword evidence="1" id="KW-0812">Transmembrane</keyword>
<sequence>MNEESPDVNKNSASNMLKFWRAAVFVLLGVVIFGQIFAIEIRPKIDLQSLLALKEEPAKINKESVAPDVSDIQKQVLPQEGVMLPITWGDLGERMVGDGVIDEAKFKGVFANGLKDDEEDILSGNWDKKIVMTQDNSHFLLNMLWAFGLANKNEILESGEMVDKKYGGDPSKYASTGGWSLMRGEVMNHYSKHSYVVLTTGEQEIVDRVSRGIFRPCCGNSTHFPDCNHGMAMLGLLELMAANGASEYEMYKVALKVNSFWFPQTYIDLATYFKEQGVDWSNVDPKLVLGSQYSSAQGYKDTRLKIQSLPKPATGGGGCGA</sequence>
<dbReference type="EMBL" id="MGHF01000024">
    <property type="protein sequence ID" value="OGM62810.1"/>
    <property type="molecule type" value="Genomic_DNA"/>
</dbReference>
<dbReference type="Proteomes" id="UP000177082">
    <property type="component" value="Unassembled WGS sequence"/>
</dbReference>
<protein>
    <submittedName>
        <fullName evidence="2">Uncharacterized protein</fullName>
    </submittedName>
</protein>
<evidence type="ECO:0000313" key="2">
    <source>
        <dbReference type="EMBL" id="OGM62810.1"/>
    </source>
</evidence>
<feature type="transmembrane region" description="Helical" evidence="1">
    <location>
        <begin position="20"/>
        <end position="39"/>
    </location>
</feature>
<name>A0A1F8BFT0_9BACT</name>
<keyword evidence="1" id="KW-1133">Transmembrane helix</keyword>